<organism evidence="11 12">
    <name type="scientific">Herminiimonas contaminans</name>
    <dbReference type="NCBI Taxonomy" id="1111140"/>
    <lineage>
        <taxon>Bacteria</taxon>
        <taxon>Pseudomonadati</taxon>
        <taxon>Pseudomonadota</taxon>
        <taxon>Betaproteobacteria</taxon>
        <taxon>Burkholderiales</taxon>
        <taxon>Oxalobacteraceae</taxon>
        <taxon>Herminiimonas</taxon>
    </lineage>
</organism>
<keyword evidence="5" id="KW-0804">Transcription</keyword>
<reference evidence="11 12" key="1">
    <citation type="submission" date="2020-11" db="EMBL/GenBank/DDBJ databases">
        <title>WGS of Herminiimonas contaminans strain Marseille-Q4544 isolated from planarians Schmidtea mediterranea.</title>
        <authorList>
            <person name="Kangale L."/>
        </authorList>
    </citation>
    <scope>NUCLEOTIDE SEQUENCE [LARGE SCALE GENOMIC DNA]</scope>
    <source>
        <strain evidence="11 12">Marseille-Q4544</strain>
    </source>
</reference>
<dbReference type="InterPro" id="IPR055166">
    <property type="entry name" value="Transc_reg_Sar_Rot_HTH"/>
</dbReference>
<evidence type="ECO:0000313" key="12">
    <source>
        <dbReference type="Proteomes" id="UP000657372"/>
    </source>
</evidence>
<dbReference type="InterPro" id="IPR000835">
    <property type="entry name" value="HTH_MarR-typ"/>
</dbReference>
<evidence type="ECO:0000259" key="10">
    <source>
        <dbReference type="PROSITE" id="PS50995"/>
    </source>
</evidence>
<evidence type="ECO:0000256" key="6">
    <source>
        <dbReference type="ARBA" id="ARBA00040307"/>
    </source>
</evidence>
<protein>
    <recommendedName>
        <fullName evidence="6">HTH-type transcriptional regulator MgrA</fullName>
    </recommendedName>
    <alternativeName>
        <fullName evidence="8">HTH-type transcriptional regulator SarZ</fullName>
    </alternativeName>
    <alternativeName>
        <fullName evidence="9">Staphylococcal accessory regulator Z</fullName>
    </alternativeName>
</protein>
<name>A0ABS0EY21_9BURK</name>
<dbReference type="PRINTS" id="PR00598">
    <property type="entry name" value="HTHMARR"/>
</dbReference>
<dbReference type="InterPro" id="IPR023187">
    <property type="entry name" value="Tscrpt_reg_MarR-type_CS"/>
</dbReference>
<sequence>MSNFDSTVRRIARCGERMPEHPKQLVTLSRLAYHIQKRTQDQLNAVMKEHGLTSVSYTALMVLYGSDEETQRASDLGDACSEKPANLTRICNDLEKQGLIKRRFSLEDRRSVEISLTTAGRKRVEQVSPDYWAILHQTYEGLTEKELSQQETMLRRQLSNLEARSPE</sequence>
<comment type="caution">
    <text evidence="11">The sequence shown here is derived from an EMBL/GenBank/DDBJ whole genome shotgun (WGS) entry which is preliminary data.</text>
</comment>
<dbReference type="InterPro" id="IPR036390">
    <property type="entry name" value="WH_DNA-bd_sf"/>
</dbReference>
<evidence type="ECO:0000256" key="4">
    <source>
        <dbReference type="ARBA" id="ARBA00023125"/>
    </source>
</evidence>
<dbReference type="PANTHER" id="PTHR42756:SF1">
    <property type="entry name" value="TRANSCRIPTIONAL REPRESSOR OF EMRAB OPERON"/>
    <property type="match status" value="1"/>
</dbReference>
<keyword evidence="12" id="KW-1185">Reference proteome</keyword>
<evidence type="ECO:0000256" key="3">
    <source>
        <dbReference type="ARBA" id="ARBA00023026"/>
    </source>
</evidence>
<dbReference type="EMBL" id="JADOEL010000013">
    <property type="protein sequence ID" value="MBF8178979.1"/>
    <property type="molecule type" value="Genomic_DNA"/>
</dbReference>
<dbReference type="InterPro" id="IPR036388">
    <property type="entry name" value="WH-like_DNA-bd_sf"/>
</dbReference>
<evidence type="ECO:0000313" key="11">
    <source>
        <dbReference type="EMBL" id="MBF8178979.1"/>
    </source>
</evidence>
<gene>
    <name evidence="11" type="ORF">IXC47_14925</name>
</gene>
<dbReference type="SMART" id="SM00347">
    <property type="entry name" value="HTH_MARR"/>
    <property type="match status" value="1"/>
</dbReference>
<evidence type="ECO:0000256" key="9">
    <source>
        <dbReference type="ARBA" id="ARBA00047207"/>
    </source>
</evidence>
<evidence type="ECO:0000256" key="2">
    <source>
        <dbReference type="ARBA" id="ARBA00023015"/>
    </source>
</evidence>
<accession>A0ABS0EY21</accession>
<dbReference type="RefSeq" id="WP_175625814.1">
    <property type="nucleotide sequence ID" value="NZ_JADOEL010000013.1"/>
</dbReference>
<evidence type="ECO:0000256" key="7">
    <source>
        <dbReference type="ARBA" id="ARBA00046337"/>
    </source>
</evidence>
<comment type="similarity">
    <text evidence="7">Belongs to the SarZ family.</text>
</comment>
<evidence type="ECO:0000256" key="1">
    <source>
        <dbReference type="ARBA" id="ARBA00004496"/>
    </source>
</evidence>
<evidence type="ECO:0000256" key="5">
    <source>
        <dbReference type="ARBA" id="ARBA00023163"/>
    </source>
</evidence>
<proteinExistence type="inferred from homology"/>
<keyword evidence="2" id="KW-0805">Transcription regulation</keyword>
<dbReference type="Pfam" id="PF22381">
    <property type="entry name" value="Staph_reg_Sar_Rot"/>
    <property type="match status" value="1"/>
</dbReference>
<dbReference type="Proteomes" id="UP000657372">
    <property type="component" value="Unassembled WGS sequence"/>
</dbReference>
<dbReference type="PROSITE" id="PS50995">
    <property type="entry name" value="HTH_MARR_2"/>
    <property type="match status" value="1"/>
</dbReference>
<evidence type="ECO:0000256" key="8">
    <source>
        <dbReference type="ARBA" id="ARBA00047188"/>
    </source>
</evidence>
<comment type="subcellular location">
    <subcellularLocation>
        <location evidence="1">Cytoplasm</location>
    </subcellularLocation>
</comment>
<keyword evidence="3" id="KW-0843">Virulence</keyword>
<feature type="domain" description="HTH marR-type" evidence="10">
    <location>
        <begin position="21"/>
        <end position="159"/>
    </location>
</feature>
<dbReference type="PANTHER" id="PTHR42756">
    <property type="entry name" value="TRANSCRIPTIONAL REGULATOR, MARR"/>
    <property type="match status" value="1"/>
</dbReference>
<dbReference type="PROSITE" id="PS01117">
    <property type="entry name" value="HTH_MARR_1"/>
    <property type="match status" value="1"/>
</dbReference>
<dbReference type="SUPFAM" id="SSF46785">
    <property type="entry name" value="Winged helix' DNA-binding domain"/>
    <property type="match status" value="1"/>
</dbReference>
<dbReference type="Gene3D" id="1.10.10.10">
    <property type="entry name" value="Winged helix-like DNA-binding domain superfamily/Winged helix DNA-binding domain"/>
    <property type="match status" value="1"/>
</dbReference>
<keyword evidence="4" id="KW-0238">DNA-binding</keyword>